<protein>
    <submittedName>
        <fullName evidence="5">OmpH family outer membrane protein</fullName>
    </submittedName>
</protein>
<dbReference type="InterPro" id="IPR005632">
    <property type="entry name" value="Chaperone_Skp"/>
</dbReference>
<keyword evidence="6" id="KW-1185">Reference proteome</keyword>
<dbReference type="Gene3D" id="3.30.910.20">
    <property type="entry name" value="Skp domain"/>
    <property type="match status" value="1"/>
</dbReference>
<dbReference type="AlphaFoldDB" id="A0A9X1U5L3"/>
<dbReference type="SUPFAM" id="SSF111384">
    <property type="entry name" value="OmpH-like"/>
    <property type="match status" value="1"/>
</dbReference>
<dbReference type="GO" id="GO:0051082">
    <property type="term" value="F:unfolded protein binding"/>
    <property type="evidence" value="ECO:0007669"/>
    <property type="project" value="InterPro"/>
</dbReference>
<gene>
    <name evidence="5" type="ORF">K8344_06220</name>
</gene>
<evidence type="ECO:0000256" key="4">
    <source>
        <dbReference type="SAM" id="SignalP"/>
    </source>
</evidence>
<organism evidence="5 6">
    <name type="scientific">Aequorivita xiaoshiensis</name>
    <dbReference type="NCBI Taxonomy" id="2874476"/>
    <lineage>
        <taxon>Bacteria</taxon>
        <taxon>Pseudomonadati</taxon>
        <taxon>Bacteroidota</taxon>
        <taxon>Flavobacteriia</taxon>
        <taxon>Flavobacteriales</taxon>
        <taxon>Flavobacteriaceae</taxon>
        <taxon>Aequorivita</taxon>
    </lineage>
</organism>
<feature type="coiled-coil region" evidence="3">
    <location>
        <begin position="42"/>
        <end position="106"/>
    </location>
</feature>
<feature type="chain" id="PRO_5040742129" evidence="4">
    <location>
        <begin position="24"/>
        <end position="169"/>
    </location>
</feature>
<dbReference type="RefSeq" id="WP_139855535.1">
    <property type="nucleotide sequence ID" value="NZ_JAIRBB010000003.1"/>
</dbReference>
<evidence type="ECO:0000256" key="3">
    <source>
        <dbReference type="SAM" id="Coils"/>
    </source>
</evidence>
<feature type="signal peptide" evidence="4">
    <location>
        <begin position="1"/>
        <end position="23"/>
    </location>
</feature>
<dbReference type="PANTHER" id="PTHR35089">
    <property type="entry name" value="CHAPERONE PROTEIN SKP"/>
    <property type="match status" value="1"/>
</dbReference>
<comment type="similarity">
    <text evidence="1">Belongs to the Skp family.</text>
</comment>
<dbReference type="PANTHER" id="PTHR35089:SF1">
    <property type="entry name" value="CHAPERONE PROTEIN SKP"/>
    <property type="match status" value="1"/>
</dbReference>
<dbReference type="Proteomes" id="UP001139462">
    <property type="component" value="Unassembled WGS sequence"/>
</dbReference>
<sequence length="169" mass="19131">MKKMKTLLMAVALMIGATSFVNAQVKIAHINAQELIESMPDYKAAQNQLDKVQKTYDTEIKAMVKEWETKMKQYDAEASSKTDEENQKRFQEVQAMQENIQAYRQQALQDLDKKRADTFKPVLEKAQSTIQRVAKSLGYQYVLDSTMGGGVILADGKDLMADVKKELGM</sequence>
<dbReference type="InterPro" id="IPR024930">
    <property type="entry name" value="Skp_dom_sf"/>
</dbReference>
<evidence type="ECO:0000313" key="6">
    <source>
        <dbReference type="Proteomes" id="UP001139462"/>
    </source>
</evidence>
<evidence type="ECO:0000256" key="1">
    <source>
        <dbReference type="ARBA" id="ARBA00009091"/>
    </source>
</evidence>
<comment type="caution">
    <text evidence="5">The sequence shown here is derived from an EMBL/GenBank/DDBJ whole genome shotgun (WGS) entry which is preliminary data.</text>
</comment>
<evidence type="ECO:0000256" key="2">
    <source>
        <dbReference type="ARBA" id="ARBA00022729"/>
    </source>
</evidence>
<dbReference type="SMART" id="SM00935">
    <property type="entry name" value="OmpH"/>
    <property type="match status" value="1"/>
</dbReference>
<dbReference type="Pfam" id="PF03938">
    <property type="entry name" value="OmpH"/>
    <property type="match status" value="1"/>
</dbReference>
<dbReference type="GO" id="GO:0050821">
    <property type="term" value="P:protein stabilization"/>
    <property type="evidence" value="ECO:0007669"/>
    <property type="project" value="TreeGrafter"/>
</dbReference>
<proteinExistence type="inferred from homology"/>
<dbReference type="GO" id="GO:0005829">
    <property type="term" value="C:cytosol"/>
    <property type="evidence" value="ECO:0007669"/>
    <property type="project" value="TreeGrafter"/>
</dbReference>
<reference evidence="5" key="1">
    <citation type="submission" date="2021-09" db="EMBL/GenBank/DDBJ databases">
        <title>Genome of Aequorivita sp. strain F64183.</title>
        <authorList>
            <person name="Wang Y."/>
        </authorList>
    </citation>
    <scope>NUCLEOTIDE SEQUENCE</scope>
    <source>
        <strain evidence="5">F64183</strain>
    </source>
</reference>
<name>A0A9X1U5L3_9FLAO</name>
<accession>A0A9X1U5L3</accession>
<evidence type="ECO:0000313" key="5">
    <source>
        <dbReference type="EMBL" id="MCG2430708.1"/>
    </source>
</evidence>
<dbReference type="EMBL" id="JAIRBB010000003">
    <property type="protein sequence ID" value="MCG2430708.1"/>
    <property type="molecule type" value="Genomic_DNA"/>
</dbReference>
<keyword evidence="2 4" id="KW-0732">Signal</keyword>
<keyword evidence="3" id="KW-0175">Coiled coil</keyword>